<name>A0A1H9J8G3_9GAMM</name>
<evidence type="ECO:0000313" key="7">
    <source>
        <dbReference type="EMBL" id="SEQ83073.1"/>
    </source>
</evidence>
<dbReference type="STRING" id="489703.SAMN04488038_11156"/>
<keyword evidence="4" id="KW-0560">Oxidoreductase</keyword>
<dbReference type="PRINTS" id="PR00411">
    <property type="entry name" value="PNDRDTASEI"/>
</dbReference>
<dbReference type="PANTHER" id="PTHR43557">
    <property type="entry name" value="APOPTOSIS-INDUCING FACTOR 1"/>
    <property type="match status" value="1"/>
</dbReference>
<dbReference type="Pfam" id="PF07992">
    <property type="entry name" value="Pyr_redox_2"/>
    <property type="match status" value="1"/>
</dbReference>
<evidence type="ECO:0000259" key="5">
    <source>
        <dbReference type="Pfam" id="PF07992"/>
    </source>
</evidence>
<dbReference type="InterPro" id="IPR016156">
    <property type="entry name" value="FAD/NAD-linked_Rdtase_dimer_sf"/>
</dbReference>
<keyword evidence="3" id="KW-0274">FAD</keyword>
<dbReference type="SUPFAM" id="SSF51905">
    <property type="entry name" value="FAD/NAD(P)-binding domain"/>
    <property type="match status" value="2"/>
</dbReference>
<dbReference type="InterPro" id="IPR028202">
    <property type="entry name" value="Reductase_C"/>
</dbReference>
<comment type="cofactor">
    <cofactor evidence="1">
        <name>FAD</name>
        <dbReference type="ChEBI" id="CHEBI:57692"/>
    </cofactor>
</comment>
<dbReference type="Gene3D" id="3.50.50.60">
    <property type="entry name" value="FAD/NAD(P)-binding domain"/>
    <property type="match status" value="2"/>
</dbReference>
<evidence type="ECO:0000313" key="8">
    <source>
        <dbReference type="Proteomes" id="UP000199233"/>
    </source>
</evidence>
<keyword evidence="2" id="KW-0285">Flavoprotein</keyword>
<dbReference type="InterPro" id="IPR036188">
    <property type="entry name" value="FAD/NAD-bd_sf"/>
</dbReference>
<dbReference type="GO" id="GO:0005737">
    <property type="term" value="C:cytoplasm"/>
    <property type="evidence" value="ECO:0007669"/>
    <property type="project" value="TreeGrafter"/>
</dbReference>
<evidence type="ECO:0000256" key="3">
    <source>
        <dbReference type="ARBA" id="ARBA00022827"/>
    </source>
</evidence>
<dbReference type="Pfam" id="PF14759">
    <property type="entry name" value="Reductase_C"/>
    <property type="match status" value="1"/>
</dbReference>
<dbReference type="PANTHER" id="PTHR43557:SF2">
    <property type="entry name" value="RIESKE DOMAIN-CONTAINING PROTEIN-RELATED"/>
    <property type="match status" value="1"/>
</dbReference>
<dbReference type="InterPro" id="IPR050446">
    <property type="entry name" value="FAD-oxidoreductase/Apoptosis"/>
</dbReference>
<protein>
    <submittedName>
        <fullName evidence="7">3-phenylpropionate/trans-cinnamate dioxygenase ferredoxin reductase subunit</fullName>
    </submittedName>
</protein>
<dbReference type="GO" id="GO:0016651">
    <property type="term" value="F:oxidoreductase activity, acting on NAD(P)H"/>
    <property type="evidence" value="ECO:0007669"/>
    <property type="project" value="TreeGrafter"/>
</dbReference>
<reference evidence="7 8" key="1">
    <citation type="submission" date="2016-10" db="EMBL/GenBank/DDBJ databases">
        <authorList>
            <person name="de Groot N.N."/>
        </authorList>
    </citation>
    <scope>NUCLEOTIDE SEQUENCE [LARGE SCALE GENOMIC DNA]</scope>
    <source>
        <strain evidence="7 8">DSM 25927</strain>
    </source>
</reference>
<feature type="domain" description="FAD/NAD(P)-binding" evidence="5">
    <location>
        <begin position="8"/>
        <end position="304"/>
    </location>
</feature>
<evidence type="ECO:0000259" key="6">
    <source>
        <dbReference type="Pfam" id="PF14759"/>
    </source>
</evidence>
<evidence type="ECO:0000256" key="2">
    <source>
        <dbReference type="ARBA" id="ARBA00022630"/>
    </source>
</evidence>
<sequence length="409" mass="43704">MSAAEQTFVIVGAGQAGGEVAVELRKQGYTGRVLLIGEEPHVPYRRPPLSKAYLAGTVGEEGLYITPAASLAKHNIEFIGGTRVTKIDRAAKTVSLSDGRSIAYDKLALTTGGQARMLNLPGANQPNVLAVRSIEDVAKLKPYVAEGRHIVIIGGGFIGLETAAVVKKLGMKVTVLEGLPRVLARVTVPEVSAFFERVHREAGVDIRTGVQIAGFEGDEKVSHVKLGNGEMLPADVVVVGIGLVAGVELAEAAGLALDNGIVVDEFAQTSDPDIVAAGDVTNHPSEFLGRRVRLESVQNAMEQGRIAARSMLGKKEPYRTVPWFWSDQYDLKLQMVGVSTGFDRVIIRGDLAQGRAFVAFYLKDGKLIAVDTVNRPQEFMLAKKLVAAHAVLDPDKLADDSIPLKEIAA</sequence>
<evidence type="ECO:0000256" key="4">
    <source>
        <dbReference type="ARBA" id="ARBA00023002"/>
    </source>
</evidence>
<dbReference type="PRINTS" id="PR00368">
    <property type="entry name" value="FADPNR"/>
</dbReference>
<accession>A0A1H9J8G3</accession>
<evidence type="ECO:0000256" key="1">
    <source>
        <dbReference type="ARBA" id="ARBA00001974"/>
    </source>
</evidence>
<keyword evidence="7" id="KW-0223">Dioxygenase</keyword>
<dbReference type="EMBL" id="FOFS01000011">
    <property type="protein sequence ID" value="SEQ83073.1"/>
    <property type="molecule type" value="Genomic_DNA"/>
</dbReference>
<proteinExistence type="predicted"/>
<dbReference type="InterPro" id="IPR023753">
    <property type="entry name" value="FAD/NAD-binding_dom"/>
</dbReference>
<dbReference type="RefSeq" id="WP_093287487.1">
    <property type="nucleotide sequence ID" value="NZ_FOFS01000011.1"/>
</dbReference>
<dbReference type="Proteomes" id="UP000199233">
    <property type="component" value="Unassembled WGS sequence"/>
</dbReference>
<dbReference type="Gene3D" id="3.30.390.30">
    <property type="match status" value="1"/>
</dbReference>
<dbReference type="AlphaFoldDB" id="A0A1H9J8G3"/>
<dbReference type="OrthoDB" id="9800167at2"/>
<dbReference type="SUPFAM" id="SSF55424">
    <property type="entry name" value="FAD/NAD-linked reductases, dimerisation (C-terminal) domain"/>
    <property type="match status" value="1"/>
</dbReference>
<organism evidence="7 8">
    <name type="scientific">Solimonas aquatica</name>
    <dbReference type="NCBI Taxonomy" id="489703"/>
    <lineage>
        <taxon>Bacteria</taxon>
        <taxon>Pseudomonadati</taxon>
        <taxon>Pseudomonadota</taxon>
        <taxon>Gammaproteobacteria</taxon>
        <taxon>Nevskiales</taxon>
        <taxon>Nevskiaceae</taxon>
        <taxon>Solimonas</taxon>
    </lineage>
</organism>
<feature type="domain" description="Reductase C-terminal" evidence="6">
    <location>
        <begin position="323"/>
        <end position="407"/>
    </location>
</feature>
<gene>
    <name evidence="7" type="ORF">SAMN04488038_11156</name>
</gene>
<dbReference type="GO" id="GO:0051213">
    <property type="term" value="F:dioxygenase activity"/>
    <property type="evidence" value="ECO:0007669"/>
    <property type="project" value="UniProtKB-KW"/>
</dbReference>
<keyword evidence="8" id="KW-1185">Reference proteome</keyword>